<comment type="caution">
    <text evidence="4">The sequence shown here is derived from an EMBL/GenBank/DDBJ whole genome shotgun (WGS) entry which is preliminary data.</text>
</comment>
<dbReference type="InterPro" id="IPR036691">
    <property type="entry name" value="Endo/exonu/phosph_ase_sf"/>
</dbReference>
<dbReference type="Pfam" id="PF03372">
    <property type="entry name" value="Exo_endo_phos"/>
    <property type="match status" value="1"/>
</dbReference>
<dbReference type="Proteomes" id="UP000285310">
    <property type="component" value="Unassembled WGS sequence"/>
</dbReference>
<dbReference type="SUPFAM" id="SSF56219">
    <property type="entry name" value="DNase I-like"/>
    <property type="match status" value="1"/>
</dbReference>
<evidence type="ECO:0000256" key="2">
    <source>
        <dbReference type="SAM" id="Phobius"/>
    </source>
</evidence>
<reference evidence="4 5" key="1">
    <citation type="submission" date="2013-10" db="EMBL/GenBank/DDBJ databases">
        <title>Salinisphaera japonica YTM-1 Genome Sequencing.</title>
        <authorList>
            <person name="Lai Q."/>
            <person name="Li C."/>
            <person name="Shao Z."/>
        </authorList>
    </citation>
    <scope>NUCLEOTIDE SEQUENCE [LARGE SCALE GENOMIC DNA]</scope>
    <source>
        <strain evidence="4 5">YTM-1</strain>
    </source>
</reference>
<organism evidence="4 5">
    <name type="scientific">Salinisphaera japonica YTM-1</name>
    <dbReference type="NCBI Taxonomy" id="1209778"/>
    <lineage>
        <taxon>Bacteria</taxon>
        <taxon>Pseudomonadati</taxon>
        <taxon>Pseudomonadota</taxon>
        <taxon>Gammaproteobacteria</taxon>
        <taxon>Salinisphaerales</taxon>
        <taxon>Salinisphaeraceae</taxon>
        <taxon>Salinisphaera</taxon>
    </lineage>
</organism>
<dbReference type="InParanoid" id="A0A423Q2G9"/>
<feature type="transmembrane region" description="Helical" evidence="2">
    <location>
        <begin position="39"/>
        <end position="57"/>
    </location>
</feature>
<evidence type="ECO:0000313" key="4">
    <source>
        <dbReference type="EMBL" id="ROO32847.1"/>
    </source>
</evidence>
<feature type="compositionally biased region" description="Basic and acidic residues" evidence="1">
    <location>
        <begin position="343"/>
        <end position="357"/>
    </location>
</feature>
<keyword evidence="5" id="KW-1185">Reference proteome</keyword>
<feature type="region of interest" description="Disordered" evidence="1">
    <location>
        <begin position="325"/>
        <end position="357"/>
    </location>
</feature>
<dbReference type="RefSeq" id="WP_123656782.1">
    <property type="nucleotide sequence ID" value="NZ_AYKG01000001.1"/>
</dbReference>
<keyword evidence="2" id="KW-0812">Transmembrane</keyword>
<sequence>MKIALFYLLLIAAVALWLGSLLPIIPTDLWWIRVADFPRLQTSIGLVAVLIGFFFFTRRYRTPATTAATITAGVLGYQAFLLLPYLPTGTDLANDSCPVDHRFKVMVANVRLTNDPDNRLIDQVRAADPDVFLALEVDQKWTRALAPLKTRMPHTVIHPTGSYFGIALYSRLPLDNPHIEHLANQDTPQIVTGVQLPTGEVFDFLGIHPRPPHPSQSALGRDAVLMRAAFLLRDNDRPGVVAGDFNAVPWEDAVAMMRDVAQLVDPRHGYGYLPTYDAQSWWMAWPLDHVFYEAGFAALELERGQAFGSDHYPYIATLCRVDRQRSERPDAAERDTLNSARDIISRARRQAETRASD</sequence>
<keyword evidence="4" id="KW-0378">Hydrolase</keyword>
<accession>A0A423Q2G9</accession>
<dbReference type="EMBL" id="AYKG01000001">
    <property type="protein sequence ID" value="ROO32847.1"/>
    <property type="molecule type" value="Genomic_DNA"/>
</dbReference>
<keyword evidence="2" id="KW-1133">Transmembrane helix</keyword>
<dbReference type="InterPro" id="IPR005135">
    <property type="entry name" value="Endo/exonuclease/phosphatase"/>
</dbReference>
<evidence type="ECO:0000256" key="1">
    <source>
        <dbReference type="SAM" id="MobiDB-lite"/>
    </source>
</evidence>
<keyword evidence="4" id="KW-0255">Endonuclease</keyword>
<feature type="domain" description="Endonuclease/exonuclease/phosphatase" evidence="3">
    <location>
        <begin position="107"/>
        <end position="311"/>
    </location>
</feature>
<dbReference type="GO" id="GO:0004519">
    <property type="term" value="F:endonuclease activity"/>
    <property type="evidence" value="ECO:0007669"/>
    <property type="project" value="UniProtKB-KW"/>
</dbReference>
<feature type="compositionally biased region" description="Basic and acidic residues" evidence="1">
    <location>
        <begin position="325"/>
        <end position="336"/>
    </location>
</feature>
<dbReference type="OrthoDB" id="9796594at2"/>
<keyword evidence="2" id="KW-0472">Membrane</keyword>
<proteinExistence type="predicted"/>
<evidence type="ECO:0000313" key="5">
    <source>
        <dbReference type="Proteomes" id="UP000285310"/>
    </source>
</evidence>
<keyword evidence="4" id="KW-0540">Nuclease</keyword>
<gene>
    <name evidence="4" type="ORF">SAJA_01040</name>
</gene>
<feature type="transmembrane region" description="Helical" evidence="2">
    <location>
        <begin position="64"/>
        <end position="86"/>
    </location>
</feature>
<name>A0A423Q2G9_9GAMM</name>
<evidence type="ECO:0000259" key="3">
    <source>
        <dbReference type="Pfam" id="PF03372"/>
    </source>
</evidence>
<dbReference type="Gene3D" id="3.60.10.10">
    <property type="entry name" value="Endonuclease/exonuclease/phosphatase"/>
    <property type="match status" value="1"/>
</dbReference>
<protein>
    <submittedName>
        <fullName evidence="4">Endonuclease</fullName>
    </submittedName>
</protein>
<dbReference type="AlphaFoldDB" id="A0A423Q2G9"/>